<organism evidence="12 13">
    <name type="scientific">Chara braunii</name>
    <name type="common">Braun's stonewort</name>
    <dbReference type="NCBI Taxonomy" id="69332"/>
    <lineage>
        <taxon>Eukaryota</taxon>
        <taxon>Viridiplantae</taxon>
        <taxon>Streptophyta</taxon>
        <taxon>Charophyceae</taxon>
        <taxon>Charales</taxon>
        <taxon>Characeae</taxon>
        <taxon>Chara</taxon>
    </lineage>
</organism>
<feature type="region of interest" description="Disordered" evidence="10">
    <location>
        <begin position="70"/>
        <end position="99"/>
    </location>
</feature>
<evidence type="ECO:0000256" key="5">
    <source>
        <dbReference type="ARBA" id="ARBA00023277"/>
    </source>
</evidence>
<dbReference type="GO" id="GO:0008810">
    <property type="term" value="F:cellulase activity"/>
    <property type="evidence" value="ECO:0007669"/>
    <property type="project" value="UniProtKB-EC"/>
</dbReference>
<dbReference type="AlphaFoldDB" id="A0A388JVK4"/>
<evidence type="ECO:0000313" key="13">
    <source>
        <dbReference type="Proteomes" id="UP000265515"/>
    </source>
</evidence>
<comment type="similarity">
    <text evidence="2 8 9">Belongs to the glycosyl hydrolase 9 (cellulase E) family.</text>
</comment>
<dbReference type="Gramene" id="GBG61797">
    <property type="protein sequence ID" value="GBG61797"/>
    <property type="gene ID" value="CBR_g23757"/>
</dbReference>
<keyword evidence="7 8" id="KW-0624">Polysaccharide degradation</keyword>
<dbReference type="InterPro" id="IPR012341">
    <property type="entry name" value="6hp_glycosidase-like_sf"/>
</dbReference>
<dbReference type="EC" id="3.2.1.4" evidence="9"/>
<comment type="catalytic activity">
    <reaction evidence="1 9">
        <text>Endohydrolysis of (1-&gt;4)-beta-D-glucosidic linkages in cellulose, lichenin and cereal beta-D-glucans.</text>
        <dbReference type="EC" id="3.2.1.4"/>
    </reaction>
</comment>
<feature type="compositionally biased region" description="Basic and acidic residues" evidence="10">
    <location>
        <begin position="198"/>
        <end position="212"/>
    </location>
</feature>
<keyword evidence="5 8" id="KW-0119">Carbohydrate metabolism</keyword>
<dbReference type="GO" id="GO:0030245">
    <property type="term" value="P:cellulose catabolic process"/>
    <property type="evidence" value="ECO:0007669"/>
    <property type="project" value="UniProtKB-KW"/>
</dbReference>
<reference evidence="12 13" key="1">
    <citation type="journal article" date="2018" name="Cell">
        <title>The Chara Genome: Secondary Complexity and Implications for Plant Terrestrialization.</title>
        <authorList>
            <person name="Nishiyama T."/>
            <person name="Sakayama H."/>
            <person name="Vries J.D."/>
            <person name="Buschmann H."/>
            <person name="Saint-Marcoux D."/>
            <person name="Ullrich K.K."/>
            <person name="Haas F.B."/>
            <person name="Vanderstraeten L."/>
            <person name="Becker D."/>
            <person name="Lang D."/>
            <person name="Vosolsobe S."/>
            <person name="Rombauts S."/>
            <person name="Wilhelmsson P.K.I."/>
            <person name="Janitza P."/>
            <person name="Kern R."/>
            <person name="Heyl A."/>
            <person name="Rumpler F."/>
            <person name="Villalobos L.I.A.C."/>
            <person name="Clay J.M."/>
            <person name="Skokan R."/>
            <person name="Toyoda A."/>
            <person name="Suzuki Y."/>
            <person name="Kagoshima H."/>
            <person name="Schijlen E."/>
            <person name="Tajeshwar N."/>
            <person name="Catarino B."/>
            <person name="Hetherington A.J."/>
            <person name="Saltykova A."/>
            <person name="Bonnot C."/>
            <person name="Breuninger H."/>
            <person name="Symeonidi A."/>
            <person name="Radhakrishnan G.V."/>
            <person name="Van Nieuwerburgh F."/>
            <person name="Deforce D."/>
            <person name="Chang C."/>
            <person name="Karol K.G."/>
            <person name="Hedrich R."/>
            <person name="Ulvskov P."/>
            <person name="Glockner G."/>
            <person name="Delwiche C.F."/>
            <person name="Petrasek J."/>
            <person name="Van de Peer Y."/>
            <person name="Friml J."/>
            <person name="Beilby M."/>
            <person name="Dolan L."/>
            <person name="Kohara Y."/>
            <person name="Sugano S."/>
            <person name="Fujiyama A."/>
            <person name="Delaux P.-M."/>
            <person name="Quint M."/>
            <person name="TheiBen G."/>
            <person name="Hagemann M."/>
            <person name="Harholt J."/>
            <person name="Dunand C."/>
            <person name="Zachgo S."/>
            <person name="Langdale J."/>
            <person name="Maumus F."/>
            <person name="Straeten D.V.D."/>
            <person name="Gould S.B."/>
            <person name="Rensing S.A."/>
        </authorList>
    </citation>
    <scope>NUCLEOTIDE SEQUENCE [LARGE SCALE GENOMIC DNA]</scope>
    <source>
        <strain evidence="12 13">S276</strain>
    </source>
</reference>
<keyword evidence="13" id="KW-1185">Reference proteome</keyword>
<evidence type="ECO:0000256" key="6">
    <source>
        <dbReference type="ARBA" id="ARBA00023295"/>
    </source>
</evidence>
<feature type="region of interest" description="Disordered" evidence="10">
    <location>
        <begin position="195"/>
        <end position="314"/>
    </location>
</feature>
<evidence type="ECO:0000256" key="4">
    <source>
        <dbReference type="ARBA" id="ARBA00023001"/>
    </source>
</evidence>
<proteinExistence type="inferred from homology"/>
<evidence type="ECO:0000256" key="2">
    <source>
        <dbReference type="ARBA" id="ARBA00007072"/>
    </source>
</evidence>
<dbReference type="Gene3D" id="1.50.10.10">
    <property type="match status" value="1"/>
</dbReference>
<evidence type="ECO:0000256" key="3">
    <source>
        <dbReference type="ARBA" id="ARBA00022801"/>
    </source>
</evidence>
<feature type="domain" description="Glycoside hydrolase family 9" evidence="11">
    <location>
        <begin position="384"/>
        <end position="835"/>
    </location>
</feature>
<feature type="active site" evidence="8">
    <location>
        <position position="761"/>
    </location>
</feature>
<comment type="caution">
    <text evidence="12">The sequence shown here is derived from an EMBL/GenBank/DDBJ whole genome shotgun (WGS) entry which is preliminary data.</text>
</comment>
<evidence type="ECO:0000256" key="8">
    <source>
        <dbReference type="PROSITE-ProRule" id="PRU10059"/>
    </source>
</evidence>
<evidence type="ECO:0000256" key="1">
    <source>
        <dbReference type="ARBA" id="ARBA00000966"/>
    </source>
</evidence>
<feature type="compositionally biased region" description="Gly residues" evidence="10">
    <location>
        <begin position="130"/>
        <end position="139"/>
    </location>
</feature>
<name>A0A388JVK4_CHABU</name>
<dbReference type="EMBL" id="BFEA01000023">
    <property type="protein sequence ID" value="GBG61797.1"/>
    <property type="molecule type" value="Genomic_DNA"/>
</dbReference>
<dbReference type="SUPFAM" id="SSF48208">
    <property type="entry name" value="Six-hairpin glycosidases"/>
    <property type="match status" value="1"/>
</dbReference>
<keyword evidence="4 9" id="KW-0136">Cellulose degradation</keyword>
<evidence type="ECO:0000256" key="7">
    <source>
        <dbReference type="ARBA" id="ARBA00023326"/>
    </source>
</evidence>
<keyword evidence="3 8" id="KW-0378">Hydrolase</keyword>
<dbReference type="Proteomes" id="UP000265515">
    <property type="component" value="Unassembled WGS sequence"/>
</dbReference>
<dbReference type="PANTHER" id="PTHR22298">
    <property type="entry name" value="ENDO-1,4-BETA-GLUCANASE"/>
    <property type="match status" value="1"/>
</dbReference>
<dbReference type="InterPro" id="IPR001701">
    <property type="entry name" value="Glyco_hydro_9"/>
</dbReference>
<evidence type="ECO:0000256" key="10">
    <source>
        <dbReference type="SAM" id="MobiDB-lite"/>
    </source>
</evidence>
<protein>
    <recommendedName>
        <fullName evidence="9">Endoglucanase</fullName>
        <ecNumber evidence="9">3.2.1.4</ecNumber>
    </recommendedName>
</protein>
<feature type="compositionally biased region" description="Polar residues" evidence="10">
    <location>
        <begin position="84"/>
        <end position="93"/>
    </location>
</feature>
<evidence type="ECO:0000256" key="9">
    <source>
        <dbReference type="RuleBase" id="RU361166"/>
    </source>
</evidence>
<evidence type="ECO:0000259" key="11">
    <source>
        <dbReference type="Pfam" id="PF00759"/>
    </source>
</evidence>
<dbReference type="PROSITE" id="PS00592">
    <property type="entry name" value="GH9_2"/>
    <property type="match status" value="1"/>
</dbReference>
<feature type="compositionally biased region" description="Basic and acidic residues" evidence="10">
    <location>
        <begin position="272"/>
        <end position="281"/>
    </location>
</feature>
<evidence type="ECO:0000313" key="12">
    <source>
        <dbReference type="EMBL" id="GBG61797.1"/>
    </source>
</evidence>
<dbReference type="Pfam" id="PF00759">
    <property type="entry name" value="Glyco_hydro_9"/>
    <property type="match status" value="1"/>
</dbReference>
<gene>
    <name evidence="12" type="ORF">CBR_g23757</name>
</gene>
<dbReference type="OrthoDB" id="10257085at2759"/>
<feature type="region of interest" description="Disordered" evidence="10">
    <location>
        <begin position="112"/>
        <end position="142"/>
    </location>
</feature>
<sequence length="857" mass="93209">MEPIKRSLSNRSMRLGASEADARSWGGSSGEGELETDSLLLRKDDNLYENEFEEVTLAAERNLPQALPSVRLKRPHGGPLAAPQSASQNVRKASTSVPTVPTKTVVVDDGYRNGNAVSAKSPPSSSPMVNGGGNGGNRNVGGRKANAEVTAVADSGTRSDSSLISSLGIRSGHRFVTEIGAVEIENMEKMMTNAAKEAAVRESKDGSKKGSERQQQSTLHLQPFSYMPRRFEHGGGAESSDDSDGGSDGEGEERDADGSAADLSLQMPYTREVSRGSDTREVPSTGLGTVVGRSQLANEAGYEVPPGNRGNGDGDELEMDHGFGKKVKDPKSLATSKSGQCFTLILVVLVLVMAYFYLRSSTAAPKAKGGVWETKLLRGQRSVFEEATGKTFLFLEAQRSGKLPVNNRVPWRGDSGLSDGKEVKRDLTGGYYDSGDSIKFNFPMAFTITMLSWGVAEYKHMFGSEIDRATEAIKWGTDYILKCWDKDNEILFVQVGDPELDHPCWLRPEDTTIPRKAMAVNASHPGSDVAGEMSAALAAASIALGNVNETYRHLLLSTAADLCEFAMKYKGYYTESVPSAIHFYNSTEYEDELLWCNAWLYRATGNVEYLEYAADLTQTHQSFEFSWDSKHAGLHVLITTLPDSLRMNALGKVSQKDLDGYSALAEQFTCFQMSNQNPSTTAGLAFLRPGDQLEYVAASVFIVLIHADFLKTKSKQLGLCKSDPDRAIKWVQYQSEYVLGNNPLGMSYMVGLGEKYPFHVHHRGASIAVPGTANDIVPKDAYTCKGGRYWLNTTNPDPNVISGAIVGGPSQDDQFLDIRLNYTQSEPSTYISGVFSPVFARLTQHSFTGQIPTAVPT</sequence>
<keyword evidence="6 8" id="KW-0326">Glycosidase</keyword>
<feature type="compositionally biased region" description="Acidic residues" evidence="10">
    <location>
        <begin position="239"/>
        <end position="255"/>
    </location>
</feature>
<accession>A0A388JVK4</accession>
<feature type="region of interest" description="Disordered" evidence="10">
    <location>
        <begin position="1"/>
        <end position="37"/>
    </location>
</feature>
<dbReference type="InterPro" id="IPR018221">
    <property type="entry name" value="Glyco_hydro_9_His_AS"/>
</dbReference>
<dbReference type="InterPro" id="IPR008928">
    <property type="entry name" value="6-hairpin_glycosidase_sf"/>
</dbReference>